<dbReference type="AlphaFoldDB" id="A0A2U1T243"/>
<accession>A0A2U1T243</accession>
<dbReference type="RefSeq" id="WP_108997725.1">
    <property type="nucleotide sequence ID" value="NZ_QEEX01000001.1"/>
</dbReference>
<dbReference type="InterPro" id="IPR022062">
    <property type="entry name" value="DUF3618"/>
</dbReference>
<dbReference type="SUPFAM" id="SSF58113">
    <property type="entry name" value="Apolipoprotein A-I"/>
    <property type="match status" value="1"/>
</dbReference>
<name>A0A2U1T243_9MICO</name>
<proteinExistence type="predicted"/>
<dbReference type="Proteomes" id="UP000244978">
    <property type="component" value="Unassembled WGS sequence"/>
</dbReference>
<gene>
    <name evidence="2" type="ORF">DF220_08380</name>
</gene>
<protein>
    <recommendedName>
        <fullName evidence="4">DUF3618 domain-containing protein</fullName>
    </recommendedName>
</protein>
<dbReference type="Pfam" id="PF12277">
    <property type="entry name" value="DUF3618"/>
    <property type="match status" value="1"/>
</dbReference>
<feature type="compositionally biased region" description="Basic and acidic residues" evidence="1">
    <location>
        <begin position="137"/>
        <end position="178"/>
    </location>
</feature>
<dbReference type="PANTHER" id="PTHR47372:SF11">
    <property type="entry name" value="RE19971P"/>
    <property type="match status" value="1"/>
</dbReference>
<comment type="caution">
    <text evidence="2">The sequence shown here is derived from an EMBL/GenBank/DDBJ whole genome shotgun (WGS) entry which is preliminary data.</text>
</comment>
<sequence>MTTNDPDAIRDDIERTRSELGSDVDALADKVTPSKIVGRQTDKVKAAVGGVRERVFGVARDARHSASDLGDGASQLPQKAQKLAEGNPLAVGLIAFGVGWLASSLIPASDKESEWGGMIKEKAEPLVGEAKDAAKAVAEDMKEPAKQAADSLKETASDAMGHVKDEATGAASEVRDHGTSAAQHVKDQGTQP</sequence>
<evidence type="ECO:0000256" key="1">
    <source>
        <dbReference type="SAM" id="MobiDB-lite"/>
    </source>
</evidence>
<dbReference type="Gene3D" id="1.20.120.20">
    <property type="entry name" value="Apolipoprotein"/>
    <property type="match status" value="1"/>
</dbReference>
<keyword evidence="3" id="KW-1185">Reference proteome</keyword>
<evidence type="ECO:0008006" key="4">
    <source>
        <dbReference type="Google" id="ProtNLM"/>
    </source>
</evidence>
<reference evidence="3" key="1">
    <citation type="submission" date="2018-04" db="EMBL/GenBank/DDBJ databases">
        <authorList>
            <person name="Liu S."/>
            <person name="Wang Z."/>
            <person name="Li J."/>
        </authorList>
    </citation>
    <scope>NUCLEOTIDE SEQUENCE [LARGE SCALE GENOMIC DNA]</scope>
    <source>
        <strain evidence="3">S1194</strain>
    </source>
</reference>
<dbReference type="PANTHER" id="PTHR47372">
    <property type="entry name" value="DAUER UP-REGULATED-RELATED"/>
    <property type="match status" value="1"/>
</dbReference>
<dbReference type="EMBL" id="QEEX01000001">
    <property type="protein sequence ID" value="PWB97843.1"/>
    <property type="molecule type" value="Genomic_DNA"/>
</dbReference>
<organism evidence="2 3">
    <name type="scientific">Homoserinimonas hongtaonis</name>
    <dbReference type="NCBI Taxonomy" id="2079791"/>
    <lineage>
        <taxon>Bacteria</taxon>
        <taxon>Bacillati</taxon>
        <taxon>Actinomycetota</taxon>
        <taxon>Actinomycetes</taxon>
        <taxon>Micrococcales</taxon>
        <taxon>Microbacteriaceae</taxon>
        <taxon>Homoserinimonas</taxon>
    </lineage>
</organism>
<feature type="region of interest" description="Disordered" evidence="1">
    <location>
        <begin position="137"/>
        <end position="192"/>
    </location>
</feature>
<evidence type="ECO:0000313" key="2">
    <source>
        <dbReference type="EMBL" id="PWB97843.1"/>
    </source>
</evidence>
<evidence type="ECO:0000313" key="3">
    <source>
        <dbReference type="Proteomes" id="UP000244978"/>
    </source>
</evidence>